<dbReference type="InterPro" id="IPR010987">
    <property type="entry name" value="Glutathione-S-Trfase_C-like"/>
</dbReference>
<evidence type="ECO:0000313" key="7">
    <source>
        <dbReference type="EMBL" id="PZO39076.1"/>
    </source>
</evidence>
<dbReference type="SUPFAM" id="SSF47616">
    <property type="entry name" value="GST C-terminal domain-like"/>
    <property type="match status" value="1"/>
</dbReference>
<evidence type="ECO:0000259" key="6">
    <source>
        <dbReference type="PROSITE" id="PS50405"/>
    </source>
</evidence>
<dbReference type="InterPro" id="IPR036282">
    <property type="entry name" value="Glutathione-S-Trfase_C_sf"/>
</dbReference>
<dbReference type="Pfam" id="PF13417">
    <property type="entry name" value="GST_N_3"/>
    <property type="match status" value="1"/>
</dbReference>
<keyword evidence="3" id="KW-0560">Oxidoreductase</keyword>
<dbReference type="SUPFAM" id="SSF52833">
    <property type="entry name" value="Thioredoxin-like"/>
    <property type="match status" value="1"/>
</dbReference>
<dbReference type="InterPro" id="IPR041695">
    <property type="entry name" value="GST_C_5"/>
</dbReference>
<dbReference type="Proteomes" id="UP000249467">
    <property type="component" value="Unassembled WGS sequence"/>
</dbReference>
<protein>
    <recommendedName>
        <fullName evidence="1">glutathione transferase</fullName>
        <ecNumber evidence="1">2.5.1.18</ecNumber>
    </recommendedName>
</protein>
<dbReference type="GO" id="GO:0004364">
    <property type="term" value="F:glutathione transferase activity"/>
    <property type="evidence" value="ECO:0007669"/>
    <property type="project" value="UniProtKB-EC"/>
</dbReference>
<reference evidence="7 8" key="1">
    <citation type="submission" date="2018-04" db="EMBL/GenBank/DDBJ databases">
        <authorList>
            <person name="Go L.Y."/>
            <person name="Mitchell J.A."/>
        </authorList>
    </citation>
    <scope>NUCLEOTIDE SEQUENCE [LARGE SCALE GENOMIC DNA]</scope>
    <source>
        <strain evidence="7">ULC066bin1</strain>
    </source>
</reference>
<evidence type="ECO:0000256" key="4">
    <source>
        <dbReference type="ARBA" id="ARBA00047960"/>
    </source>
</evidence>
<keyword evidence="2 7" id="KW-0808">Transferase</keyword>
<dbReference type="GO" id="GO:0005737">
    <property type="term" value="C:cytoplasm"/>
    <property type="evidence" value="ECO:0007669"/>
    <property type="project" value="InterPro"/>
</dbReference>
<dbReference type="EC" id="2.5.1.18" evidence="1"/>
<dbReference type="InterPro" id="IPR036249">
    <property type="entry name" value="Thioredoxin-like_sf"/>
</dbReference>
<dbReference type="Pfam" id="PF16865">
    <property type="entry name" value="GST_C_5"/>
    <property type="match status" value="1"/>
</dbReference>
<dbReference type="InterPro" id="IPR040079">
    <property type="entry name" value="Glutathione_S-Trfase"/>
</dbReference>
<dbReference type="PANTHER" id="PTHR43968">
    <property type="match status" value="1"/>
</dbReference>
<dbReference type="PROSITE" id="PS50404">
    <property type="entry name" value="GST_NTER"/>
    <property type="match status" value="1"/>
</dbReference>
<feature type="domain" description="GST N-terminal" evidence="5">
    <location>
        <begin position="2"/>
        <end position="80"/>
    </location>
</feature>
<evidence type="ECO:0000256" key="3">
    <source>
        <dbReference type="ARBA" id="ARBA00023002"/>
    </source>
</evidence>
<comment type="caution">
    <text evidence="7">The sequence shown here is derived from an EMBL/GenBank/DDBJ whole genome shotgun (WGS) entry which is preliminary data.</text>
</comment>
<dbReference type="PRINTS" id="PR01625">
    <property type="entry name" value="GSTRNSFRASEO"/>
</dbReference>
<dbReference type="PANTHER" id="PTHR43968:SF6">
    <property type="entry name" value="GLUTATHIONE S-TRANSFERASE OMEGA"/>
    <property type="match status" value="1"/>
</dbReference>
<feature type="domain" description="GST C-terminal" evidence="6">
    <location>
        <begin position="85"/>
        <end position="220"/>
    </location>
</feature>
<dbReference type="SFLD" id="SFLDG00358">
    <property type="entry name" value="Main_(cytGST)"/>
    <property type="match status" value="1"/>
</dbReference>
<reference evidence="7 8" key="2">
    <citation type="submission" date="2018-06" db="EMBL/GenBank/DDBJ databases">
        <title>Metagenomic assembly of (sub)arctic Cyanobacteria and their associated microbiome from non-axenic cultures.</title>
        <authorList>
            <person name="Baurain D."/>
        </authorList>
    </citation>
    <scope>NUCLEOTIDE SEQUENCE [LARGE SCALE GENOMIC DNA]</scope>
    <source>
        <strain evidence="7">ULC066bin1</strain>
    </source>
</reference>
<dbReference type="EMBL" id="QBML01000020">
    <property type="protein sequence ID" value="PZO39076.1"/>
    <property type="molecule type" value="Genomic_DNA"/>
</dbReference>
<dbReference type="InterPro" id="IPR005442">
    <property type="entry name" value="GST_omega"/>
</dbReference>
<dbReference type="FunFam" id="3.40.30.10:FF:000123">
    <property type="entry name" value="Glutathione transferase o1"/>
    <property type="match status" value="1"/>
</dbReference>
<dbReference type="Gene3D" id="1.20.1050.10">
    <property type="match status" value="1"/>
</dbReference>
<evidence type="ECO:0000259" key="5">
    <source>
        <dbReference type="PROSITE" id="PS50404"/>
    </source>
</evidence>
<dbReference type="InterPro" id="IPR045073">
    <property type="entry name" value="Omega/Tau-like"/>
</dbReference>
<gene>
    <name evidence="7" type="ORF">DCF19_15245</name>
</gene>
<dbReference type="InterPro" id="IPR004045">
    <property type="entry name" value="Glutathione_S-Trfase_N"/>
</dbReference>
<dbReference type="PROSITE" id="PS51354">
    <property type="entry name" value="GLUTAREDOXIN_2"/>
    <property type="match status" value="1"/>
</dbReference>
<sequence length="222" mass="25449">MSKIQLYSAKACPYAHRTRLVLGEKGIDFEYTEIDLQNKPEWFSTISKYGKVPALRHGENEVYESAIINEYLEEVFPEPALLPKDAGSRAIARIWIDYANTKFTAAFGKLLRGKTAEEQEQGRAELNEAILFIENEALAKLSGDGAYWFGENISLVDLTFYPWFERIPTLEHYRNYTIPTEAVRVKLWWDAVSDRPAVKAIANPVNFYIGRYSRFIQQPVAA</sequence>
<dbReference type="SFLD" id="SFLDS00019">
    <property type="entry name" value="Glutathione_Transferase_(cytos"/>
    <property type="match status" value="1"/>
</dbReference>
<organism evidence="7 8">
    <name type="scientific">Pseudanabaena frigida</name>
    <dbReference type="NCBI Taxonomy" id="945775"/>
    <lineage>
        <taxon>Bacteria</taxon>
        <taxon>Bacillati</taxon>
        <taxon>Cyanobacteriota</taxon>
        <taxon>Cyanophyceae</taxon>
        <taxon>Pseudanabaenales</taxon>
        <taxon>Pseudanabaenaceae</taxon>
        <taxon>Pseudanabaena</taxon>
    </lineage>
</organism>
<dbReference type="PROSITE" id="PS50405">
    <property type="entry name" value="GST_CTER"/>
    <property type="match status" value="1"/>
</dbReference>
<dbReference type="SFLD" id="SFLDG01152">
    <property type="entry name" value="Main.3:_Omega-_and_Tau-like"/>
    <property type="match status" value="1"/>
</dbReference>
<evidence type="ECO:0000256" key="2">
    <source>
        <dbReference type="ARBA" id="ARBA00022679"/>
    </source>
</evidence>
<dbReference type="AlphaFoldDB" id="A0A2W4W371"/>
<name>A0A2W4W371_9CYAN</name>
<proteinExistence type="predicted"/>
<comment type="catalytic activity">
    <reaction evidence="4">
        <text>RX + glutathione = an S-substituted glutathione + a halide anion + H(+)</text>
        <dbReference type="Rhea" id="RHEA:16437"/>
        <dbReference type="ChEBI" id="CHEBI:15378"/>
        <dbReference type="ChEBI" id="CHEBI:16042"/>
        <dbReference type="ChEBI" id="CHEBI:17792"/>
        <dbReference type="ChEBI" id="CHEBI:57925"/>
        <dbReference type="ChEBI" id="CHEBI:90779"/>
        <dbReference type="EC" id="2.5.1.18"/>
    </reaction>
</comment>
<dbReference type="GO" id="GO:0045174">
    <property type="term" value="F:glutathione dehydrogenase (ascorbate) activity"/>
    <property type="evidence" value="ECO:0007669"/>
    <property type="project" value="UniProtKB-ARBA"/>
</dbReference>
<evidence type="ECO:0000313" key="8">
    <source>
        <dbReference type="Proteomes" id="UP000249467"/>
    </source>
</evidence>
<accession>A0A2W4W371</accession>
<dbReference type="InterPro" id="IPR050983">
    <property type="entry name" value="GST_Omega/HSP26"/>
</dbReference>
<evidence type="ECO:0000256" key="1">
    <source>
        <dbReference type="ARBA" id="ARBA00012452"/>
    </source>
</evidence>
<dbReference type="Gene3D" id="3.40.30.10">
    <property type="entry name" value="Glutaredoxin"/>
    <property type="match status" value="1"/>
</dbReference>